<feature type="compositionally biased region" description="Pro residues" evidence="2">
    <location>
        <begin position="15"/>
        <end position="27"/>
    </location>
</feature>
<evidence type="ECO:0000256" key="2">
    <source>
        <dbReference type="SAM" id="MobiDB-lite"/>
    </source>
</evidence>
<proteinExistence type="inferred from homology"/>
<name>A0AA90KIE4_9ACTN</name>
<accession>A0AA90KIE4</accession>
<keyword evidence="3" id="KW-0472">Membrane</keyword>
<gene>
    <name evidence="5" type="ORF">POF43_021220</name>
    <name evidence="6" type="ORF">POF50_027275</name>
</gene>
<dbReference type="InterPro" id="IPR050922">
    <property type="entry name" value="LytR/CpsA/Psr_CW_biosynth"/>
</dbReference>
<keyword evidence="3" id="KW-0812">Transmembrane</keyword>
<feature type="transmembrane region" description="Helical" evidence="3">
    <location>
        <begin position="50"/>
        <end position="73"/>
    </location>
</feature>
<feature type="compositionally biased region" description="Basic and acidic residues" evidence="2">
    <location>
        <begin position="1"/>
        <end position="12"/>
    </location>
</feature>
<feature type="region of interest" description="Disordered" evidence="2">
    <location>
        <begin position="367"/>
        <end position="403"/>
    </location>
</feature>
<keyword evidence="7" id="KW-1185">Reference proteome</keyword>
<dbReference type="PANTHER" id="PTHR33392">
    <property type="entry name" value="POLYISOPRENYL-TEICHOIC ACID--PEPTIDOGLYCAN TEICHOIC ACID TRANSFERASE TAGU"/>
    <property type="match status" value="1"/>
</dbReference>
<dbReference type="AlphaFoldDB" id="A0AA90KIE4"/>
<feature type="compositionally biased region" description="Low complexity" evidence="2">
    <location>
        <begin position="382"/>
        <end position="403"/>
    </location>
</feature>
<evidence type="ECO:0000313" key="5">
    <source>
        <dbReference type="EMBL" id="MDI5965212.1"/>
    </source>
</evidence>
<evidence type="ECO:0000313" key="7">
    <source>
        <dbReference type="Proteomes" id="UP001156398"/>
    </source>
</evidence>
<dbReference type="PANTHER" id="PTHR33392:SF6">
    <property type="entry name" value="POLYISOPRENYL-TEICHOIC ACID--PEPTIDOGLYCAN TEICHOIC ACID TRANSFERASE TAGU"/>
    <property type="match status" value="1"/>
</dbReference>
<dbReference type="Proteomes" id="UP001156398">
    <property type="component" value="Unassembled WGS sequence"/>
</dbReference>
<protein>
    <submittedName>
        <fullName evidence="6">LCP family protein</fullName>
    </submittedName>
</protein>
<comment type="similarity">
    <text evidence="1">Belongs to the LytR/CpsA/Psr (LCP) family.</text>
</comment>
<dbReference type="EMBL" id="JAAGKO020000032">
    <property type="protein sequence ID" value="MDI5965212.1"/>
    <property type="molecule type" value="Genomic_DNA"/>
</dbReference>
<evidence type="ECO:0000256" key="1">
    <source>
        <dbReference type="ARBA" id="ARBA00006068"/>
    </source>
</evidence>
<feature type="region of interest" description="Disordered" evidence="2">
    <location>
        <begin position="1"/>
        <end position="42"/>
    </location>
</feature>
<dbReference type="EMBL" id="JABXJJ020000039">
    <property type="protein sequence ID" value="MDI5973005.1"/>
    <property type="molecule type" value="Genomic_DNA"/>
</dbReference>
<dbReference type="Gene3D" id="3.40.630.190">
    <property type="entry name" value="LCP protein"/>
    <property type="match status" value="1"/>
</dbReference>
<evidence type="ECO:0000259" key="4">
    <source>
        <dbReference type="Pfam" id="PF03816"/>
    </source>
</evidence>
<reference evidence="6 7" key="1">
    <citation type="submission" date="2023-05" db="EMBL/GenBank/DDBJ databases">
        <title>Streptantibioticus silvisoli sp. nov., acidotolerant actinomycetes 1 from pine litter.</title>
        <authorList>
            <person name="Swiecimska M."/>
            <person name="Golinska P."/>
            <person name="Sangal V."/>
            <person name="Wachnowicz B."/>
            <person name="Goodfellow M."/>
        </authorList>
    </citation>
    <scope>NUCLEOTIDE SEQUENCE</scope>
    <source>
        <strain evidence="6">SL13</strain>
        <strain evidence="5 7">SL54</strain>
    </source>
</reference>
<dbReference type="NCBIfam" id="TIGR00350">
    <property type="entry name" value="lytR_cpsA_psr"/>
    <property type="match status" value="1"/>
</dbReference>
<evidence type="ECO:0000256" key="3">
    <source>
        <dbReference type="SAM" id="Phobius"/>
    </source>
</evidence>
<feature type="domain" description="Cell envelope-related transcriptional attenuator" evidence="4">
    <location>
        <begin position="131"/>
        <end position="286"/>
    </location>
</feature>
<evidence type="ECO:0000313" key="6">
    <source>
        <dbReference type="EMBL" id="MDI5973005.1"/>
    </source>
</evidence>
<comment type="caution">
    <text evidence="6">The sequence shown here is derived from an EMBL/GenBank/DDBJ whole genome shotgun (WGS) entry which is preliminary data.</text>
</comment>
<dbReference type="InterPro" id="IPR004474">
    <property type="entry name" value="LytR_CpsA_psr"/>
</dbReference>
<organism evidence="6">
    <name type="scientific">Streptantibioticus silvisoli</name>
    <dbReference type="NCBI Taxonomy" id="2705255"/>
    <lineage>
        <taxon>Bacteria</taxon>
        <taxon>Bacillati</taxon>
        <taxon>Actinomycetota</taxon>
        <taxon>Actinomycetes</taxon>
        <taxon>Kitasatosporales</taxon>
        <taxon>Streptomycetaceae</taxon>
        <taxon>Streptantibioticus</taxon>
    </lineage>
</organism>
<keyword evidence="3" id="KW-1133">Transmembrane helix</keyword>
<dbReference type="RefSeq" id="WP_271324636.1">
    <property type="nucleotide sequence ID" value="NZ_JAAGKO020000032.1"/>
</dbReference>
<sequence length="403" mass="42025">MGHAEGPPRDGDDGTPPPPGPDGPPGTPENRGTGSGGGRSRRLGRLRAHWGRWLALSLGLVVLVVAGAGWVVFERLNGNIRTDSGAEAELERHAAERPPPSAHRSQNILVIGTDSRSGANGAYGHDNGTQRADTVILLHLAGGRHSATAVSIPRDLMVPVPACGGAGGSGGPAGTAQFNSAFERGGAACVIRTVEGMTGLRVDHHLVIDFTGFKHVVDAVDGVRVCVRRPMRDPRAHLDLRAGTQRLDGDQALGFVRSRHVDGDGSDTERIGRQQEFLAALAAKVKSDGVLLNPGRLYPVLDAATRSVVADPGLDSLSRLYDLVASLRHTPSGRIRFLTVPREPYTADRDRDQLLQPAAGHLFAALRADRLPPGGGRPSPRPSTGATAGTGSTTAAGVCGAAH</sequence>
<dbReference type="Pfam" id="PF03816">
    <property type="entry name" value="LytR_cpsA_psr"/>
    <property type="match status" value="1"/>
</dbReference>